<organism evidence="4 5">
    <name type="scientific">Hortaea werneckii</name>
    <name type="common">Black yeast</name>
    <name type="synonym">Cladosporium werneckii</name>
    <dbReference type="NCBI Taxonomy" id="91943"/>
    <lineage>
        <taxon>Eukaryota</taxon>
        <taxon>Fungi</taxon>
        <taxon>Dikarya</taxon>
        <taxon>Ascomycota</taxon>
        <taxon>Pezizomycotina</taxon>
        <taxon>Dothideomycetes</taxon>
        <taxon>Dothideomycetidae</taxon>
        <taxon>Mycosphaerellales</taxon>
        <taxon>Teratosphaeriaceae</taxon>
        <taxon>Hortaea</taxon>
    </lineage>
</organism>
<feature type="compositionally biased region" description="Basic residues" evidence="1">
    <location>
        <begin position="46"/>
        <end position="55"/>
    </location>
</feature>
<name>A0A3M7ELD9_HORWE</name>
<feature type="compositionally biased region" description="Low complexity" evidence="1">
    <location>
        <begin position="171"/>
        <end position="182"/>
    </location>
</feature>
<feature type="compositionally biased region" description="Low complexity" evidence="1">
    <location>
        <begin position="239"/>
        <end position="256"/>
    </location>
</feature>
<evidence type="ECO:0000256" key="2">
    <source>
        <dbReference type="SAM" id="Phobius"/>
    </source>
</evidence>
<feature type="transmembrane region" description="Helical" evidence="2">
    <location>
        <begin position="673"/>
        <end position="694"/>
    </location>
</feature>
<dbReference type="PANTHER" id="PTHR34502:SF6">
    <property type="entry name" value="DUF6594 DOMAIN-CONTAINING PROTEIN"/>
    <property type="match status" value="1"/>
</dbReference>
<keyword evidence="2" id="KW-0812">Transmembrane</keyword>
<comment type="caution">
    <text evidence="4">The sequence shown here is derived from an EMBL/GenBank/DDBJ whole genome shotgun (WGS) entry which is preliminary data.</text>
</comment>
<evidence type="ECO:0000313" key="5">
    <source>
        <dbReference type="Proteomes" id="UP000281468"/>
    </source>
</evidence>
<gene>
    <name evidence="4" type="ORF">D0862_13582</name>
</gene>
<dbReference type="Pfam" id="PF20237">
    <property type="entry name" value="DUF6594"/>
    <property type="match status" value="1"/>
</dbReference>
<feature type="compositionally biased region" description="Polar residues" evidence="1">
    <location>
        <begin position="183"/>
        <end position="195"/>
    </location>
</feature>
<accession>A0A3M7ELD9</accession>
<feature type="region of interest" description="Disordered" evidence="1">
    <location>
        <begin position="1"/>
        <end position="146"/>
    </location>
</feature>
<evidence type="ECO:0000259" key="3">
    <source>
        <dbReference type="Pfam" id="PF20237"/>
    </source>
</evidence>
<feature type="region of interest" description="Disordered" evidence="1">
    <location>
        <begin position="515"/>
        <end position="534"/>
    </location>
</feature>
<evidence type="ECO:0000256" key="1">
    <source>
        <dbReference type="SAM" id="MobiDB-lite"/>
    </source>
</evidence>
<feature type="region of interest" description="Disordered" evidence="1">
    <location>
        <begin position="233"/>
        <end position="360"/>
    </location>
</feature>
<sequence length="695" mass="77356">MVSLANKHRSATLASRRRTAGPRPVDKEHSQTQSSEWVDIDESPPKRKSSKRRSSRYKDRSTKVSHGNRIETGGSQSELGRFFPRLSRIVEGNEPPLSSRSGQTPPHHRRRHREGGTSKRQRYRDESRTPHHRRPVRHQPGLLQRRHESFVKANPSLLSVLTSLTGNSDRSSGSGSTVTQQSYNKQYNKPNQTPTGRYRRSMSEKGSTLSTRSRPETPNVFDFLVPSTVASVGAEGNDSRSVMSSSSSSHYEPSLAGSSEAPDTPSSRSTVPSPTSHRSQSVAELRRRYDPQYTTGARPSSRSPDSSIRRRCIQPSVSDVVEDEEPSVVQPSAPSLLHYVSDRRSSSRSSRASQDSGRRLREQEDLMRQHMAYAQPVHDSQYVESNFDHQRSPSTSSAKSSPNAYAYEHAIQQYQCPPPPLIAPQPITPPKWNCQIAPTQQPPVPDAPDLSQRTIAGYEMLALEISAGESPVRPLYRKFEYLSHRILLHLQDELCELEEQLRTLDEIIAQMDPAMAEGQRSPASRRAETYSSSEIHHRRTSLLGRIFLKTEQYNRAMSAYNTVARSASSAKDEDVRAYQDWMSRHAPVHEMEARFLQAGRDLVVPGKPDEAGVTSTKQAALACLPAGLMLPLLLFSLIPTLFGRLVVTALIAGGAFIVAATTRIRHLMPVREWAVCGAAYMLLMVAIAGCVPLHG</sequence>
<dbReference type="PANTHER" id="PTHR34502">
    <property type="entry name" value="DUF6594 DOMAIN-CONTAINING PROTEIN-RELATED"/>
    <property type="match status" value="1"/>
</dbReference>
<dbReference type="AlphaFoldDB" id="A0A3M7ELD9"/>
<keyword evidence="2" id="KW-1133">Transmembrane helix</keyword>
<dbReference type="InterPro" id="IPR046529">
    <property type="entry name" value="DUF6594"/>
</dbReference>
<reference evidence="4 5" key="1">
    <citation type="journal article" date="2018" name="BMC Genomics">
        <title>Genomic evidence for intraspecific hybridization in a clonal and extremely halotolerant yeast.</title>
        <authorList>
            <person name="Gostincar C."/>
            <person name="Stajich J.E."/>
            <person name="Zupancic J."/>
            <person name="Zalar P."/>
            <person name="Gunde-Cimerman N."/>
        </authorList>
    </citation>
    <scope>NUCLEOTIDE SEQUENCE [LARGE SCALE GENOMIC DNA]</scope>
    <source>
        <strain evidence="4 5">EXF-171</strain>
    </source>
</reference>
<dbReference type="Proteomes" id="UP000281468">
    <property type="component" value="Unassembled WGS sequence"/>
</dbReference>
<dbReference type="EMBL" id="QWIQ01000768">
    <property type="protein sequence ID" value="RMY77332.1"/>
    <property type="molecule type" value="Genomic_DNA"/>
</dbReference>
<feature type="compositionally biased region" description="Basic residues" evidence="1">
    <location>
        <begin position="1"/>
        <end position="20"/>
    </location>
</feature>
<evidence type="ECO:0000313" key="4">
    <source>
        <dbReference type="EMBL" id="RMY77332.1"/>
    </source>
</evidence>
<keyword evidence="2" id="KW-0472">Membrane</keyword>
<feature type="region of interest" description="Disordered" evidence="1">
    <location>
        <begin position="163"/>
        <end position="220"/>
    </location>
</feature>
<feature type="transmembrane region" description="Helical" evidence="2">
    <location>
        <begin position="628"/>
        <end position="661"/>
    </location>
</feature>
<feature type="domain" description="DUF6594" evidence="3">
    <location>
        <begin position="458"/>
        <end position="612"/>
    </location>
</feature>
<proteinExistence type="predicted"/>
<feature type="compositionally biased region" description="Low complexity" evidence="1">
    <location>
        <begin position="264"/>
        <end position="279"/>
    </location>
</feature>
<protein>
    <recommendedName>
        <fullName evidence="3">DUF6594 domain-containing protein</fullName>
    </recommendedName>
</protein>